<feature type="domain" description="Glycoside hydrolase family 31 TIM barrel" evidence="4">
    <location>
        <begin position="307"/>
        <end position="621"/>
    </location>
</feature>
<protein>
    <submittedName>
        <fullName evidence="7">Alpha-xylosidase</fullName>
    </submittedName>
</protein>
<dbReference type="AlphaFoldDB" id="A0A3M0I6Q1"/>
<dbReference type="GO" id="GO:0005975">
    <property type="term" value="P:carbohydrate metabolic process"/>
    <property type="evidence" value="ECO:0007669"/>
    <property type="project" value="InterPro"/>
</dbReference>
<comment type="similarity">
    <text evidence="1 2">Belongs to the glycosyl hydrolase 31 family.</text>
</comment>
<dbReference type="EMBL" id="PENI01000014">
    <property type="protein sequence ID" value="RMB83870.1"/>
    <property type="molecule type" value="Genomic_DNA"/>
</dbReference>
<reference evidence="7 8" key="1">
    <citation type="submission" date="2017-11" db="EMBL/GenBank/DDBJ databases">
        <title>Draft genome of actinobacteria isolated from guarana (Paullinia cupana (Mart.) Ducke.</title>
        <authorList>
            <person name="Siqueira K.A."/>
            <person name="Liotti R.G."/>
            <person name="Mendes T.A.O."/>
            <person name="Soares M.A."/>
        </authorList>
    </citation>
    <scope>NUCLEOTIDE SEQUENCE [LARGE SCALE GENOMIC DNA]</scope>
    <source>
        <strain evidence="7 8">193</strain>
    </source>
</reference>
<dbReference type="Pfam" id="PF13802">
    <property type="entry name" value="Gal_mutarotas_2"/>
    <property type="match status" value="1"/>
</dbReference>
<evidence type="ECO:0000259" key="4">
    <source>
        <dbReference type="Pfam" id="PF01055"/>
    </source>
</evidence>
<evidence type="ECO:0000313" key="8">
    <source>
        <dbReference type="Proteomes" id="UP000270471"/>
    </source>
</evidence>
<keyword evidence="8" id="KW-1185">Reference proteome</keyword>
<gene>
    <name evidence="7" type="ORF">CTZ28_22520</name>
</gene>
<evidence type="ECO:0000256" key="1">
    <source>
        <dbReference type="ARBA" id="ARBA00007806"/>
    </source>
</evidence>
<dbReference type="InterPro" id="IPR017853">
    <property type="entry name" value="GH"/>
</dbReference>
<keyword evidence="2" id="KW-0326">Glycosidase</keyword>
<evidence type="ECO:0000259" key="5">
    <source>
        <dbReference type="Pfam" id="PF13802"/>
    </source>
</evidence>
<comment type="caution">
    <text evidence="7">The sequence shown here is derived from an EMBL/GenBank/DDBJ whole genome shotgun (WGS) entry which is preliminary data.</text>
</comment>
<dbReference type="PANTHER" id="PTHR43863:SF2">
    <property type="entry name" value="MALTASE-GLUCOAMYLASE"/>
    <property type="match status" value="1"/>
</dbReference>
<dbReference type="CDD" id="cd14752">
    <property type="entry name" value="GH31_N"/>
    <property type="match status" value="1"/>
</dbReference>
<proteinExistence type="inferred from homology"/>
<dbReference type="PANTHER" id="PTHR43863">
    <property type="entry name" value="HYDROLASE, PUTATIVE (AFU_ORTHOLOGUE AFUA_1G03140)-RELATED"/>
    <property type="match status" value="1"/>
</dbReference>
<organism evidence="7 8">
    <name type="scientific">Streptomyces shenzhenensis</name>
    <dbReference type="NCBI Taxonomy" id="943815"/>
    <lineage>
        <taxon>Bacteria</taxon>
        <taxon>Bacillati</taxon>
        <taxon>Actinomycetota</taxon>
        <taxon>Actinomycetes</taxon>
        <taxon>Kitasatosporales</taxon>
        <taxon>Streptomycetaceae</taxon>
        <taxon>Streptomyces</taxon>
    </lineage>
</organism>
<name>A0A3M0I6Q1_9ACTN</name>
<dbReference type="SUPFAM" id="SSF51011">
    <property type="entry name" value="Glycosyl hydrolase domain"/>
    <property type="match status" value="1"/>
</dbReference>
<dbReference type="InterPro" id="IPR051816">
    <property type="entry name" value="Glycosyl_Hydrolase_31"/>
</dbReference>
<dbReference type="OrthoDB" id="176168at2"/>
<accession>A0A3M0I6Q1</accession>
<sequence>MLRSCPSGCCRHPMPSPSPHEQDPTAMASDWFVPGAQQPRFVADLPGLDERLGPDPRRVHPRLHSVVECEGPAVRIRLVEGQDSVAVTVAAISDGVLQVKIGADWDTTTRSQGSWPLLTPPSAPWPLDARLTGPGAVVDAGSARAEIAFEPFHIRVLDSSGRLLVEQQQHDAYATGSPRGIPLGYVEGVNGRVYADMLRSRPDEHYFGLGESSTEFDKRGQRAVSWTMDSYGVGSERSYKPVPFVYSTAGYGLLVNSGLPVSMDLAKASASSLGLAVEDDVLDYYILAGPQPRDVLRRYQELTSPTVLPPVWALGVWMSTGFLPQTQASVEAWLEQAVEHEFPVEVVHIDPYWMRFGCWSDLEWDREAFPDPRGMLARLRHAGIRTCLWINPYIGTDSEQFRHGAEHGYFLTDEHGQTWTGAVWGDDVDHSPVAIVDFTNPEATAWFQARLRRLLEDGVAVIKTDFGEGVPPDIRAHNGAGGLELHNVYPLLYNEAVADITEEVHGYRLVWARASYLGGQRHTAQWGGDTATTWEGMASTLRAGLSYAMSGYSFWSHDTGGFDGRPTPELFMRWAQFGFLSPLSRLHGTTSRIPWEWDERVFDTVKAMAILRYQLLPYIWSQAVTSVHDIAPLLRPAVFDEPTNHSAWIADGNYRLGEDLLVAPVRDEDGRLNAYLPHGEWIEWESHAVHTGPTFLQHIDDLHSDLPLLVRANSIVPTWDARHTPAEDFDNVVLQLWRPAQGTTTATIHGVHASTDVTITAVDGTIDVVLEGPLPLTRISVLAAAGPVSAITVNGRPWVPAGDTSWTAC</sequence>
<dbReference type="InterPro" id="IPR048395">
    <property type="entry name" value="Glyco_hydro_31_C"/>
</dbReference>
<dbReference type="InterPro" id="IPR025887">
    <property type="entry name" value="Glyco_hydro_31_N_dom"/>
</dbReference>
<dbReference type="Gene3D" id="2.60.40.1180">
    <property type="entry name" value="Golgi alpha-mannosidase II"/>
    <property type="match status" value="1"/>
</dbReference>
<evidence type="ECO:0000313" key="7">
    <source>
        <dbReference type="EMBL" id="RMB83870.1"/>
    </source>
</evidence>
<dbReference type="SUPFAM" id="SSF74650">
    <property type="entry name" value="Galactose mutarotase-like"/>
    <property type="match status" value="1"/>
</dbReference>
<evidence type="ECO:0000256" key="2">
    <source>
        <dbReference type="RuleBase" id="RU361185"/>
    </source>
</evidence>
<dbReference type="Gene3D" id="3.20.20.80">
    <property type="entry name" value="Glycosidases"/>
    <property type="match status" value="1"/>
</dbReference>
<dbReference type="Pfam" id="PF01055">
    <property type="entry name" value="Glyco_hydro_31_2nd"/>
    <property type="match status" value="1"/>
</dbReference>
<feature type="region of interest" description="Disordered" evidence="3">
    <location>
        <begin position="1"/>
        <end position="26"/>
    </location>
</feature>
<dbReference type="InterPro" id="IPR013780">
    <property type="entry name" value="Glyco_hydro_b"/>
</dbReference>
<feature type="domain" description="Glycoside hydrolase family 31 N-terminal" evidence="5">
    <location>
        <begin position="87"/>
        <end position="264"/>
    </location>
</feature>
<dbReference type="Gene3D" id="2.60.40.1760">
    <property type="entry name" value="glycosyl hydrolase (family 31)"/>
    <property type="match status" value="1"/>
</dbReference>
<dbReference type="InterPro" id="IPR011013">
    <property type="entry name" value="Gal_mutarotase_sf_dom"/>
</dbReference>
<dbReference type="CDD" id="cd06593">
    <property type="entry name" value="GH31_xylosidase_YicI"/>
    <property type="match status" value="1"/>
</dbReference>
<dbReference type="GO" id="GO:0004553">
    <property type="term" value="F:hydrolase activity, hydrolyzing O-glycosyl compounds"/>
    <property type="evidence" value="ECO:0007669"/>
    <property type="project" value="InterPro"/>
</dbReference>
<dbReference type="InterPro" id="IPR000322">
    <property type="entry name" value="Glyco_hydro_31_TIM"/>
</dbReference>
<dbReference type="Proteomes" id="UP000270471">
    <property type="component" value="Unassembled WGS sequence"/>
</dbReference>
<dbReference type="SUPFAM" id="SSF51445">
    <property type="entry name" value="(Trans)glycosidases"/>
    <property type="match status" value="1"/>
</dbReference>
<dbReference type="GO" id="GO:0030246">
    <property type="term" value="F:carbohydrate binding"/>
    <property type="evidence" value="ECO:0007669"/>
    <property type="project" value="InterPro"/>
</dbReference>
<keyword evidence="2" id="KW-0378">Hydrolase</keyword>
<evidence type="ECO:0000256" key="3">
    <source>
        <dbReference type="SAM" id="MobiDB-lite"/>
    </source>
</evidence>
<evidence type="ECO:0000259" key="6">
    <source>
        <dbReference type="Pfam" id="PF21365"/>
    </source>
</evidence>
<dbReference type="Pfam" id="PF21365">
    <property type="entry name" value="Glyco_hydro_31_3rd"/>
    <property type="match status" value="1"/>
</dbReference>
<feature type="domain" description="Glycosyl hydrolase family 31 C-terminal" evidence="6">
    <location>
        <begin position="631"/>
        <end position="716"/>
    </location>
</feature>